<feature type="region of interest" description="Disordered" evidence="7">
    <location>
        <begin position="1255"/>
        <end position="1274"/>
    </location>
</feature>
<dbReference type="PANTHER" id="PTHR22706">
    <property type="entry name" value="ASSEMBLY FACTOR FOR SPINDLE MICROTUBULES"/>
    <property type="match status" value="1"/>
</dbReference>
<dbReference type="GO" id="GO:0000922">
    <property type="term" value="C:spindle pole"/>
    <property type="evidence" value="ECO:0007669"/>
    <property type="project" value="TreeGrafter"/>
</dbReference>
<feature type="region of interest" description="Disordered" evidence="7">
    <location>
        <begin position="145"/>
        <end position="197"/>
    </location>
</feature>
<dbReference type="Proteomes" id="UP000794436">
    <property type="component" value="Unassembled WGS sequence"/>
</dbReference>
<dbReference type="GO" id="GO:0007051">
    <property type="term" value="P:spindle organization"/>
    <property type="evidence" value="ECO:0007669"/>
    <property type="project" value="TreeGrafter"/>
</dbReference>
<evidence type="ECO:0000256" key="5">
    <source>
        <dbReference type="PROSITE-ProRule" id="PRU00024"/>
    </source>
</evidence>
<feature type="compositionally biased region" description="Basic residues" evidence="7">
    <location>
        <begin position="151"/>
        <end position="160"/>
    </location>
</feature>
<feature type="compositionally biased region" description="Basic and acidic residues" evidence="7">
    <location>
        <begin position="1"/>
        <end position="15"/>
    </location>
</feature>
<organism evidence="9 10">
    <name type="scientific">Pythium oligandrum</name>
    <name type="common">Mycoparasitic fungus</name>
    <dbReference type="NCBI Taxonomy" id="41045"/>
    <lineage>
        <taxon>Eukaryota</taxon>
        <taxon>Sar</taxon>
        <taxon>Stramenopiles</taxon>
        <taxon>Oomycota</taxon>
        <taxon>Peronosporomycetes</taxon>
        <taxon>Pythiales</taxon>
        <taxon>Pythiaceae</taxon>
        <taxon>Pythium</taxon>
    </lineage>
</organism>
<reference evidence="9" key="1">
    <citation type="submission" date="2019-03" db="EMBL/GenBank/DDBJ databases">
        <title>Long read genome sequence of the mycoparasitic Pythium oligandrum ATCC 38472 isolated from sugarbeet rhizosphere.</title>
        <authorList>
            <person name="Gaulin E."/>
        </authorList>
    </citation>
    <scope>NUCLEOTIDE SEQUENCE</scope>
    <source>
        <strain evidence="9">ATCC 38472_TT</strain>
    </source>
</reference>
<dbReference type="CDD" id="cd19757">
    <property type="entry name" value="Bbox1"/>
    <property type="match status" value="1"/>
</dbReference>
<keyword evidence="4" id="KW-0112">Calmodulin-binding</keyword>
<evidence type="ECO:0000259" key="8">
    <source>
        <dbReference type="PROSITE" id="PS50119"/>
    </source>
</evidence>
<dbReference type="Gene3D" id="1.20.5.190">
    <property type="match status" value="1"/>
</dbReference>
<sequence length="1735" mass="203254">MTTRSEHEEVDDHPRLPRISGGHSTTLSLAKYLDQPEMVEELLREMADMGDEVENEALEEVAGDLEEQTETTEDDLSIETALRQAKEPPRSVLPILSTVSPRTRDGLARLPPPNTEELRRIQELERLAEQGSSRHALYTELKRVTGNNHRVSSRRGRQRRIAPPVLVPKQDTRTKTMKATSPTSSKPRNASKRQREEQIGMALEDRNALLLSLPVSATLNAVPTFSTPPILPTAVRQQLRADHHRLVNQQHVAEKHERAAKVRVEQTLSEIKQFIPLEVIYAFGKGEFASPAQQRATQVLFRVGARLKNNLVVQAMLQWKQVVTSIKHELIVRAALMLQCWWRQVLAKRVLVSRRRIRRELERRQKELLRLLANREDKAASTITRTIRRYAAIVKVDRLRREDAAARRLQRFWRQQLAHWMAIRNLLRKKKRNAAAVMIQTQWRGCLARKKRRLLQKIKTVGTILQNKEIQRQKHFVERKRHGAAIAIQSAFRLWSQRRIDALRRRRAQFDREKTKIVYVQAFYRGQKARRFTRKHRTEVPRAVLVIQRAWRCYKARIKFNEARLRRQADRQALLESSKASRKGFKARAIPQIGKKAPWGTLLQSRGNKNVEKGPSPREVAAATKMQAIWRGRKLRQRVKHDQAREREQVRRAVRRKLNRAALCIQRHVRGIQGRARVWDTVVHRSAARIQGVWRGFRTRRDLIRMRRALKAIERMQKQWRLRRQQNLQAQRTRAARQIQRAARRMLARKWLYTAVRRQQYLAEEQAMGKALMQFTRKRIKDDLLLQSFVFPTLHLDIKKDDALLETKTQDVDLKSVQRPLYKFDSGRHIWKRRGCDGVWHELYRDITGNSFEIDNSRFARFLKALPNNFINQKSFPTQNIDLIFAKMKEPRARTIVFARFNKAMVVVWQEKFVPSDGKKKSPNKPTAPDQDGLISIDKQQQHELCLRFMHDFVLPSTLQNGKYRKMLERLVNERLEWAVNVLRRFSNRITGKERHIQFLVVYRQHQLEKQRARAATTLQRHYRRYQHRAKLKSLLAGLFIEFIDYKGRSVRFRNIGTQREITRRPMFLQGVRCQKIIPLPFPGEEFSAFCERHESPEAVPKRAPARVYCLECEDAMCSSCFARDHDKRETFQAHQRREIEVCSHCGTETATWECLECGNGKVPFCDVCFPFVHAAMEKDGVKVSHRSSPLVVMCIECDAKVAQWQCDVCDDVYCKRCLTRLHGKGERQSHACHRLSYFSVLRQQAQERRTIEAQNVHDQKRREREARRAEEEKERLRRERCATMIQAMIRSFLARQRGKAYMKLVRQTNAAKAQRLKDERIRSSWGYRIKNVVGLAPALKSDTQQEILARRQKFDNIKSTLFFFKRRDSTTGKDTNPKKAKRWTKRARLLVEKAAKSWCISGVQVKILRGEWKNAVGSILSTQNLFTTGFVVVFIPLANRAVVVNWEHLVAYDEDEILRQPYVPPTRRLSDAAHEFHGKLSQVIETAARRARLMYLQTIEFHDIVQYAWVVEYNKAAQQAEYWNVVLNRRTFDAPKAMMAIERMEPEERDRLDRRVAIAKSKLQQLLNPFHPMGKVKLATRRNAVVPISRSLYNQPDPQIERLRMEAEAMQCARFWQDTILPDTQFGSRHVNRFLNACSTAPHSTKHVWLMMRFFQWLDLHDSDAFANGAKAFFRKADDSQLYIVDEMVEMLEKNELKEANETFARLIKLKEETLQLLVANAAQKVAEQEDVKA</sequence>
<keyword evidence="3" id="KW-0677">Repeat</keyword>
<keyword evidence="2" id="KW-0963">Cytoplasm</keyword>
<feature type="domain" description="B box-type" evidence="8">
    <location>
        <begin position="1086"/>
        <end position="1140"/>
    </location>
</feature>
<evidence type="ECO:0000256" key="3">
    <source>
        <dbReference type="ARBA" id="ARBA00022737"/>
    </source>
</evidence>
<dbReference type="GO" id="GO:0005737">
    <property type="term" value="C:cytoplasm"/>
    <property type="evidence" value="ECO:0007669"/>
    <property type="project" value="UniProtKB-SubCell"/>
</dbReference>
<dbReference type="GO" id="GO:0000278">
    <property type="term" value="P:mitotic cell cycle"/>
    <property type="evidence" value="ECO:0007669"/>
    <property type="project" value="TreeGrafter"/>
</dbReference>
<dbReference type="GO" id="GO:0046785">
    <property type="term" value="P:microtubule polymerization"/>
    <property type="evidence" value="ECO:0007669"/>
    <property type="project" value="InterPro"/>
</dbReference>
<dbReference type="PROSITE" id="PS50119">
    <property type="entry name" value="ZF_BBOX"/>
    <property type="match status" value="1"/>
</dbReference>
<dbReference type="PROSITE" id="PS50096">
    <property type="entry name" value="IQ"/>
    <property type="match status" value="8"/>
</dbReference>
<dbReference type="Pfam" id="PF05517">
    <property type="entry name" value="p25-alpha"/>
    <property type="match status" value="1"/>
</dbReference>
<keyword evidence="5" id="KW-0862">Zinc</keyword>
<name>A0A8K1FMJ7_PYTOL</name>
<protein>
    <recommendedName>
        <fullName evidence="8">B box-type domain-containing protein</fullName>
    </recommendedName>
</protein>
<keyword evidence="5" id="KW-0863">Zinc-finger</keyword>
<evidence type="ECO:0000256" key="2">
    <source>
        <dbReference type="ARBA" id="ARBA00022490"/>
    </source>
</evidence>
<dbReference type="SMART" id="SM00015">
    <property type="entry name" value="IQ"/>
    <property type="match status" value="12"/>
</dbReference>
<comment type="subcellular location">
    <subcellularLocation>
        <location evidence="1">Cytoplasm</location>
    </subcellularLocation>
</comment>
<evidence type="ECO:0000256" key="1">
    <source>
        <dbReference type="ARBA" id="ARBA00004496"/>
    </source>
</evidence>
<dbReference type="GO" id="GO:0051295">
    <property type="term" value="P:establishment of meiotic spindle localization"/>
    <property type="evidence" value="ECO:0007669"/>
    <property type="project" value="TreeGrafter"/>
</dbReference>
<dbReference type="Pfam" id="PF00612">
    <property type="entry name" value="IQ"/>
    <property type="match status" value="6"/>
</dbReference>
<keyword evidence="6" id="KW-0175">Coiled coil</keyword>
<dbReference type="Gene3D" id="1.10.238.10">
    <property type="entry name" value="EF-hand"/>
    <property type="match status" value="1"/>
</dbReference>
<feature type="region of interest" description="Disordered" evidence="7">
    <location>
        <begin position="1"/>
        <end position="25"/>
    </location>
</feature>
<dbReference type="OrthoDB" id="77153at2759"/>
<dbReference type="InterPro" id="IPR000315">
    <property type="entry name" value="Znf_B-box"/>
</dbReference>
<dbReference type="GO" id="GO:0015631">
    <property type="term" value="F:tubulin binding"/>
    <property type="evidence" value="ECO:0007669"/>
    <property type="project" value="InterPro"/>
</dbReference>
<dbReference type="InterPro" id="IPR051185">
    <property type="entry name" value="ASPM"/>
</dbReference>
<feature type="compositionally biased region" description="Polar residues" evidence="7">
    <location>
        <begin position="177"/>
        <end position="188"/>
    </location>
</feature>
<accession>A0A8K1FMJ7</accession>
<evidence type="ECO:0000256" key="7">
    <source>
        <dbReference type="SAM" id="MobiDB-lite"/>
    </source>
</evidence>
<dbReference type="GO" id="GO:0008270">
    <property type="term" value="F:zinc ion binding"/>
    <property type="evidence" value="ECO:0007669"/>
    <property type="project" value="UniProtKB-KW"/>
</dbReference>
<comment type="caution">
    <text evidence="9">The sequence shown here is derived from an EMBL/GenBank/DDBJ whole genome shotgun (WGS) entry which is preliminary data.</text>
</comment>
<keyword evidence="10" id="KW-1185">Reference proteome</keyword>
<evidence type="ECO:0000313" key="10">
    <source>
        <dbReference type="Proteomes" id="UP000794436"/>
    </source>
</evidence>
<dbReference type="EMBL" id="SPLM01000036">
    <property type="protein sequence ID" value="TMW66344.1"/>
    <property type="molecule type" value="Genomic_DNA"/>
</dbReference>
<evidence type="ECO:0000313" key="9">
    <source>
        <dbReference type="EMBL" id="TMW66344.1"/>
    </source>
</evidence>
<dbReference type="InterPro" id="IPR008907">
    <property type="entry name" value="TPP/p25"/>
</dbReference>
<dbReference type="GO" id="GO:0005516">
    <property type="term" value="F:calmodulin binding"/>
    <property type="evidence" value="ECO:0007669"/>
    <property type="project" value="UniProtKB-KW"/>
</dbReference>
<proteinExistence type="predicted"/>
<evidence type="ECO:0000256" key="4">
    <source>
        <dbReference type="ARBA" id="ARBA00022860"/>
    </source>
</evidence>
<keyword evidence="5" id="KW-0479">Metal-binding</keyword>
<dbReference type="PANTHER" id="PTHR22706:SF1">
    <property type="entry name" value="ASSEMBLY FACTOR FOR SPINDLE MICROTUBULES"/>
    <property type="match status" value="1"/>
</dbReference>
<feature type="coiled-coil region" evidence="6">
    <location>
        <begin position="39"/>
        <end position="75"/>
    </location>
</feature>
<evidence type="ECO:0000256" key="6">
    <source>
        <dbReference type="SAM" id="Coils"/>
    </source>
</evidence>
<gene>
    <name evidence="9" type="ORF">Poli38472_004109</name>
</gene>
<dbReference type="InterPro" id="IPR000048">
    <property type="entry name" value="IQ_motif_EF-hand-BS"/>
</dbReference>